<keyword evidence="3" id="KW-0949">S-adenosyl-L-methionine</keyword>
<dbReference type="InterPro" id="IPR023867">
    <property type="entry name" value="Sulphatase_maturase_rSAM"/>
</dbReference>
<name>B3JFX5_9BACT</name>
<dbReference type="PROSITE" id="PS51918">
    <property type="entry name" value="RADICAL_SAM"/>
    <property type="match status" value="1"/>
</dbReference>
<keyword evidence="4" id="KW-0479">Metal-binding</keyword>
<reference evidence="8 9" key="2">
    <citation type="submission" date="2008-04" db="EMBL/GenBank/DDBJ databases">
        <authorList>
            <person name="Fulton L."/>
            <person name="Clifton S."/>
            <person name="Fulton B."/>
            <person name="Xu J."/>
            <person name="Minx P."/>
            <person name="Pepin K.H."/>
            <person name="Johnson M."/>
            <person name="Thiruvilangam P."/>
            <person name="Bhonagiri V."/>
            <person name="Nash W.E."/>
            <person name="Mardis E.R."/>
            <person name="Wilson R.K."/>
        </authorList>
    </citation>
    <scope>NUCLEOTIDE SEQUENCE [LARGE SCALE GENOMIC DNA]</scope>
    <source>
        <strain evidence="8 9">DSM 17136</strain>
    </source>
</reference>
<evidence type="ECO:0000256" key="2">
    <source>
        <dbReference type="ARBA" id="ARBA00022485"/>
    </source>
</evidence>
<dbReference type="Gene3D" id="3.20.20.70">
    <property type="entry name" value="Aldolase class I"/>
    <property type="match status" value="1"/>
</dbReference>
<dbReference type="InterPro" id="IPR023885">
    <property type="entry name" value="4Fe4S-binding_SPASM_dom"/>
</dbReference>
<comment type="caution">
    <text evidence="8">The sequence shown here is derived from an EMBL/GenBank/DDBJ whole genome shotgun (WGS) entry which is preliminary data.</text>
</comment>
<dbReference type="SFLD" id="SFLDG01384">
    <property type="entry name" value="thioether_bond_formation_requi"/>
    <property type="match status" value="1"/>
</dbReference>
<dbReference type="InterPro" id="IPR058240">
    <property type="entry name" value="rSAM_sf"/>
</dbReference>
<dbReference type="InterPro" id="IPR013785">
    <property type="entry name" value="Aldolase_TIM"/>
</dbReference>
<evidence type="ECO:0000259" key="7">
    <source>
        <dbReference type="PROSITE" id="PS51918"/>
    </source>
</evidence>
<dbReference type="GO" id="GO:0051539">
    <property type="term" value="F:4 iron, 4 sulfur cluster binding"/>
    <property type="evidence" value="ECO:0007669"/>
    <property type="project" value="UniProtKB-KW"/>
</dbReference>
<dbReference type="AlphaFoldDB" id="B3JFX5"/>
<evidence type="ECO:0000313" key="9">
    <source>
        <dbReference type="Proteomes" id="UP000003146"/>
    </source>
</evidence>
<dbReference type="SFLD" id="SFLDG01067">
    <property type="entry name" value="SPASM/twitch_domain_containing"/>
    <property type="match status" value="1"/>
</dbReference>
<evidence type="ECO:0000256" key="1">
    <source>
        <dbReference type="ARBA" id="ARBA00001966"/>
    </source>
</evidence>
<dbReference type="EMBL" id="ABIY02000061">
    <property type="protein sequence ID" value="EDV02115.1"/>
    <property type="molecule type" value="Genomic_DNA"/>
</dbReference>
<evidence type="ECO:0000256" key="4">
    <source>
        <dbReference type="ARBA" id="ARBA00022723"/>
    </source>
</evidence>
<evidence type="ECO:0000256" key="5">
    <source>
        <dbReference type="ARBA" id="ARBA00023004"/>
    </source>
</evidence>
<dbReference type="GO" id="GO:0046872">
    <property type="term" value="F:metal ion binding"/>
    <property type="evidence" value="ECO:0007669"/>
    <property type="project" value="UniProtKB-KW"/>
</dbReference>
<organism evidence="8 9">
    <name type="scientific">Phocaeicola coprocola DSM 17136</name>
    <dbReference type="NCBI Taxonomy" id="470145"/>
    <lineage>
        <taxon>Bacteria</taxon>
        <taxon>Pseudomonadati</taxon>
        <taxon>Bacteroidota</taxon>
        <taxon>Bacteroidia</taxon>
        <taxon>Bacteroidales</taxon>
        <taxon>Bacteroidaceae</taxon>
        <taxon>Phocaeicola</taxon>
    </lineage>
</organism>
<dbReference type="SFLD" id="SFLDG01386">
    <property type="entry name" value="main_SPASM_domain-containing"/>
    <property type="match status" value="1"/>
</dbReference>
<reference evidence="8 9" key="1">
    <citation type="submission" date="2008-04" db="EMBL/GenBank/DDBJ databases">
        <title>Draft genome sequence of Bacteroides coprocola (DSM 17136).</title>
        <authorList>
            <person name="Sudarsanam P."/>
            <person name="Ley R."/>
            <person name="Guruge J."/>
            <person name="Turnbaugh P.J."/>
            <person name="Mahowald M."/>
            <person name="Liep D."/>
            <person name="Gordon J."/>
        </authorList>
    </citation>
    <scope>NUCLEOTIDE SEQUENCE [LARGE SCALE GENOMIC DNA]</scope>
    <source>
        <strain evidence="8 9">DSM 17136</strain>
    </source>
</reference>
<sequence>MQFISSPSKIIPMETLRTSSYLIPVKLESEPGKYMLIHGYTGAIDIVTESLLKKIQAVASGVDLPEDTLQTLIKRGYITTRSQEEEINYVNHIAKVLHHKEKLLYKYFTFIVSYNCNFRCPYCFEERKKKDGKLKIAMTKEMVDKAYQAMEKIEPQQQLHCKDIALYGGEPLLKENRDIVEYIVRKGCEKGYKFHALTNGYDLDAFVDLLSPELIYKLQITIDGTRDFHNQKRIHYRDRGTFDRIMSNIRLALNKNVEIVVRVNTDNQNIKDFASLKRYLEECGFASSPYFKMYSAMIWNNTSISEGEQDKLDLLSSKSYLLQNKDNQTLGQCRDFGIGKKIYTALTSGKSIPFCGCSCGAQTCGYVFDSLGDIYSCWEIVGNKDYKLGSYRNETIEWNQERLNRWHGYNITQNSICSKCKYALFCGGGCIIHTMQGRRDHCSYFRIMFDYAVNKAYKRNTN</sequence>
<accession>B3JFX5</accession>
<dbReference type="CDD" id="cd01335">
    <property type="entry name" value="Radical_SAM"/>
    <property type="match status" value="1"/>
</dbReference>
<dbReference type="SFLD" id="SFLDS00029">
    <property type="entry name" value="Radical_SAM"/>
    <property type="match status" value="1"/>
</dbReference>
<dbReference type="eggNOG" id="COG0641">
    <property type="taxonomic scope" value="Bacteria"/>
</dbReference>
<dbReference type="HOGENOM" id="CLU_009273_3_1_10"/>
<keyword evidence="2" id="KW-0004">4Fe-4S</keyword>
<dbReference type="Pfam" id="PF04055">
    <property type="entry name" value="Radical_SAM"/>
    <property type="match status" value="1"/>
</dbReference>
<dbReference type="GO" id="GO:0016491">
    <property type="term" value="F:oxidoreductase activity"/>
    <property type="evidence" value="ECO:0007669"/>
    <property type="project" value="InterPro"/>
</dbReference>
<evidence type="ECO:0000256" key="3">
    <source>
        <dbReference type="ARBA" id="ARBA00022691"/>
    </source>
</evidence>
<dbReference type="InterPro" id="IPR007197">
    <property type="entry name" value="rSAM"/>
</dbReference>
<keyword evidence="5" id="KW-0408">Iron</keyword>
<dbReference type="NCBIfam" id="TIGR04085">
    <property type="entry name" value="rSAM_more_4Fe4S"/>
    <property type="match status" value="1"/>
</dbReference>
<evidence type="ECO:0000256" key="6">
    <source>
        <dbReference type="ARBA" id="ARBA00023014"/>
    </source>
</evidence>
<dbReference type="PANTHER" id="PTHR43787">
    <property type="entry name" value="FEMO COFACTOR BIOSYNTHESIS PROTEIN NIFB-RELATED"/>
    <property type="match status" value="1"/>
</dbReference>
<dbReference type="PANTHER" id="PTHR43787:SF3">
    <property type="entry name" value="ARYLSULFATASE REGULATORY PROTEIN"/>
    <property type="match status" value="1"/>
</dbReference>
<comment type="cofactor">
    <cofactor evidence="1">
        <name>[4Fe-4S] cluster</name>
        <dbReference type="ChEBI" id="CHEBI:49883"/>
    </cofactor>
</comment>
<protein>
    <submittedName>
        <fullName evidence="8">Radical SAM domain protein</fullName>
    </submittedName>
</protein>
<dbReference type="STRING" id="470145.BACCOP_00776"/>
<feature type="domain" description="Radical SAM core" evidence="7">
    <location>
        <begin position="102"/>
        <end position="334"/>
    </location>
</feature>
<dbReference type="SUPFAM" id="SSF102114">
    <property type="entry name" value="Radical SAM enzymes"/>
    <property type="match status" value="1"/>
</dbReference>
<dbReference type="Proteomes" id="UP000003146">
    <property type="component" value="Unassembled WGS sequence"/>
</dbReference>
<proteinExistence type="predicted"/>
<dbReference type="UniPathway" id="UPA00782"/>
<keyword evidence="6" id="KW-0411">Iron-sulfur</keyword>
<gene>
    <name evidence="8" type="ORF">BACCOP_00776</name>
</gene>
<evidence type="ECO:0000313" key="8">
    <source>
        <dbReference type="EMBL" id="EDV02115.1"/>
    </source>
</evidence>